<name>Q0J339_ORYSJ</name>
<reference evidence="3 4" key="1">
    <citation type="journal article" date="2005" name="Nature">
        <title>The map-based sequence of the rice genome.</title>
        <authorList>
            <consortium name="International rice genome sequencing project (IRGSP)"/>
            <person name="Matsumoto T."/>
            <person name="Wu J."/>
            <person name="Kanamori H."/>
            <person name="Katayose Y."/>
            <person name="Fujisawa M."/>
            <person name="Namiki N."/>
            <person name="Mizuno H."/>
            <person name="Yamamoto K."/>
            <person name="Antonio B.A."/>
            <person name="Baba T."/>
            <person name="Sakata K."/>
            <person name="Nagamura Y."/>
            <person name="Aoki H."/>
            <person name="Arikawa K."/>
            <person name="Arita K."/>
            <person name="Bito T."/>
            <person name="Chiden Y."/>
            <person name="Fujitsuka N."/>
            <person name="Fukunaka R."/>
            <person name="Hamada M."/>
            <person name="Harada C."/>
            <person name="Hayashi A."/>
            <person name="Hijishita S."/>
            <person name="Honda M."/>
            <person name="Hosokawa S."/>
            <person name="Ichikawa Y."/>
            <person name="Idonuma A."/>
            <person name="Iijima M."/>
            <person name="Ikeda M."/>
            <person name="Ikeno M."/>
            <person name="Ito K."/>
            <person name="Ito S."/>
            <person name="Ito T."/>
            <person name="Ito Y."/>
            <person name="Ito Y."/>
            <person name="Iwabuchi A."/>
            <person name="Kamiya K."/>
            <person name="Karasawa W."/>
            <person name="Kurita K."/>
            <person name="Katagiri S."/>
            <person name="Kikuta A."/>
            <person name="Kobayashi H."/>
            <person name="Kobayashi N."/>
            <person name="Machita K."/>
            <person name="Maehara T."/>
            <person name="Masukawa M."/>
            <person name="Mizubayashi T."/>
            <person name="Mukai Y."/>
            <person name="Nagasaki H."/>
            <person name="Nagata Y."/>
            <person name="Naito S."/>
            <person name="Nakashima M."/>
            <person name="Nakama Y."/>
            <person name="Nakamichi Y."/>
            <person name="Nakamura M."/>
            <person name="Meguro A."/>
            <person name="Negishi M."/>
            <person name="Ohta I."/>
            <person name="Ohta T."/>
            <person name="Okamoto M."/>
            <person name="Ono N."/>
            <person name="Saji S."/>
            <person name="Sakaguchi M."/>
            <person name="Sakai K."/>
            <person name="Shibata M."/>
            <person name="Shimokawa T."/>
            <person name="Song J."/>
            <person name="Takazaki Y."/>
            <person name="Terasawa K."/>
            <person name="Tsugane M."/>
            <person name="Tsuji K."/>
            <person name="Ueda S."/>
            <person name="Waki K."/>
            <person name="Yamagata H."/>
            <person name="Yamamoto M."/>
            <person name="Yamamoto S."/>
            <person name="Yamane H."/>
            <person name="Yoshiki S."/>
            <person name="Yoshihara R."/>
            <person name="Yukawa K."/>
            <person name="Zhong H."/>
            <person name="Yano M."/>
            <person name="Yuan Q."/>
            <person name="Ouyang S."/>
            <person name="Liu J."/>
            <person name="Jones K.M."/>
            <person name="Gansberger K."/>
            <person name="Moffat K."/>
            <person name="Hill J."/>
            <person name="Bera J."/>
            <person name="Fadrosh D."/>
            <person name="Jin S."/>
            <person name="Johri S."/>
            <person name="Kim M."/>
            <person name="Overton L."/>
            <person name="Reardon M."/>
            <person name="Tsitrin T."/>
            <person name="Vuong H."/>
            <person name="Weaver B."/>
            <person name="Ciecko A."/>
            <person name="Tallon L."/>
            <person name="Jackson J."/>
            <person name="Pai G."/>
            <person name="Aken S.V."/>
            <person name="Utterback T."/>
            <person name="Reidmuller S."/>
            <person name="Feldblyum T."/>
            <person name="Hsiao J."/>
            <person name="Zismann V."/>
            <person name="Iobst S."/>
            <person name="de Vazeille A.R."/>
            <person name="Buell C.R."/>
            <person name="Ying K."/>
            <person name="Li Y."/>
            <person name="Lu T."/>
            <person name="Huang Y."/>
            <person name="Zhao Q."/>
            <person name="Feng Q."/>
            <person name="Zhang L."/>
            <person name="Zhu J."/>
            <person name="Weng Q."/>
            <person name="Mu J."/>
            <person name="Lu Y."/>
            <person name="Fan D."/>
            <person name="Liu Y."/>
            <person name="Guan J."/>
            <person name="Zhang Y."/>
            <person name="Yu S."/>
            <person name="Liu X."/>
            <person name="Zhang Y."/>
            <person name="Hong G."/>
            <person name="Han B."/>
            <person name="Choisne N."/>
            <person name="Demange N."/>
            <person name="Orjeda G."/>
            <person name="Samain S."/>
            <person name="Cattolico L."/>
            <person name="Pelletier E."/>
            <person name="Couloux A."/>
            <person name="Segurens B."/>
            <person name="Wincker P."/>
            <person name="D'Hont A."/>
            <person name="Scarpelli C."/>
            <person name="Weissenbach J."/>
            <person name="Salanoubat M."/>
            <person name="Quetier F."/>
            <person name="Yu Y."/>
            <person name="Kim H.R."/>
            <person name="Rambo T."/>
            <person name="Currie J."/>
            <person name="Collura K."/>
            <person name="Luo M."/>
            <person name="Yang T."/>
            <person name="Ammiraju J.S.S."/>
            <person name="Engler F."/>
            <person name="Soderlund C."/>
            <person name="Wing R.A."/>
            <person name="Palmer L.E."/>
            <person name="de la Bastide M."/>
            <person name="Spiegel L."/>
            <person name="Nascimento L."/>
            <person name="Zutavern T."/>
            <person name="O'Shaughnessy A."/>
            <person name="Dike S."/>
            <person name="Dedhia N."/>
            <person name="Preston R."/>
            <person name="Balija V."/>
            <person name="McCombie W.R."/>
            <person name="Chow T."/>
            <person name="Chen H."/>
            <person name="Chung M."/>
            <person name="Chen C."/>
            <person name="Shaw J."/>
            <person name="Wu H."/>
            <person name="Hsiao K."/>
            <person name="Chao Y."/>
            <person name="Chu M."/>
            <person name="Cheng C."/>
            <person name="Hour A."/>
            <person name="Lee P."/>
            <person name="Lin S."/>
            <person name="Lin Y."/>
            <person name="Liou J."/>
            <person name="Liu S."/>
            <person name="Hsing Y."/>
            <person name="Raghuvanshi S."/>
            <person name="Mohanty A."/>
            <person name="Bharti A.K."/>
            <person name="Gaur A."/>
            <person name="Gupta V."/>
            <person name="Kumar D."/>
            <person name="Ravi V."/>
            <person name="Vij S."/>
            <person name="Kapur A."/>
            <person name="Khurana P."/>
            <person name="Khurana P."/>
            <person name="Khurana J.P."/>
            <person name="Tyagi A.K."/>
            <person name="Gaikwad K."/>
            <person name="Singh A."/>
            <person name="Dalal V."/>
            <person name="Srivastava S."/>
            <person name="Dixit A."/>
            <person name="Pal A.K."/>
            <person name="Ghazi I.A."/>
            <person name="Yadav M."/>
            <person name="Pandit A."/>
            <person name="Bhargava A."/>
            <person name="Sureshbabu K."/>
            <person name="Batra K."/>
            <person name="Sharma T.R."/>
            <person name="Mohapatra T."/>
            <person name="Singh N.K."/>
            <person name="Messing J."/>
            <person name="Nelson A.B."/>
            <person name="Fuks G."/>
            <person name="Kavchok S."/>
            <person name="Keizer G."/>
            <person name="Linton E."/>
            <person name="Llaca V."/>
            <person name="Song R."/>
            <person name="Tanyolac B."/>
            <person name="Young S."/>
            <person name="Ho-Il K."/>
            <person name="Hahn J.H."/>
            <person name="Sangsakoo G."/>
            <person name="Vanavichit A."/>
            <person name="de Mattos Luiz.A.T."/>
            <person name="Zimmer P.D."/>
            <person name="Malone G."/>
            <person name="Dellagostin O."/>
            <person name="de Oliveira A.C."/>
            <person name="Bevan M."/>
            <person name="Bancroft I."/>
            <person name="Minx P."/>
            <person name="Cordum H."/>
            <person name="Wilson R."/>
            <person name="Cheng Z."/>
            <person name="Jin W."/>
            <person name="Jiang J."/>
            <person name="Leong S.A."/>
            <person name="Iwama H."/>
            <person name="Gojobori T."/>
            <person name="Itoh T."/>
            <person name="Niimura Y."/>
            <person name="Fujii Y."/>
            <person name="Habara T."/>
            <person name="Sakai H."/>
            <person name="Sato Y."/>
            <person name="Wilson G."/>
            <person name="Kumar K."/>
            <person name="McCouch S."/>
            <person name="Juretic N."/>
            <person name="Hoen D."/>
            <person name="Wright S."/>
            <person name="Bruskiewich R."/>
            <person name="Bureau T."/>
            <person name="Miyao A."/>
            <person name="Hirochika H."/>
            <person name="Nishikawa T."/>
            <person name="Kadowaki K."/>
            <person name="Sugiura M."/>
            <person name="Burr B."/>
            <person name="Sasaki T."/>
        </authorList>
    </citation>
    <scope>NUCLEOTIDE SEQUENCE [LARGE SCALE GENOMIC DNA]</scope>
    <source>
        <strain evidence="4">cv. Nipponbare</strain>
    </source>
</reference>
<feature type="domain" description="NAD-dependent epimerase/dehydratase" evidence="2">
    <location>
        <begin position="71"/>
        <end position="296"/>
    </location>
</feature>
<keyword evidence="1" id="KW-0560">Oxidoreductase</keyword>
<dbReference type="AlphaFoldDB" id="Q0J339"/>
<gene>
    <name evidence="3" type="ordered locus">Os09g0262000</name>
</gene>
<reference evidence="4" key="2">
    <citation type="journal article" date="2008" name="Nucleic Acids Res.">
        <title>The rice annotation project database (RAP-DB): 2008 update.</title>
        <authorList>
            <consortium name="The rice annotation project (RAP)"/>
        </authorList>
    </citation>
    <scope>GENOME REANNOTATION</scope>
    <source>
        <strain evidence="4">cv. Nipponbare</strain>
    </source>
</reference>
<dbReference type="CDD" id="cd08958">
    <property type="entry name" value="FR_SDR_e"/>
    <property type="match status" value="1"/>
</dbReference>
<evidence type="ECO:0000313" key="4">
    <source>
        <dbReference type="Proteomes" id="UP000000763"/>
    </source>
</evidence>
<organism evidence="3 4">
    <name type="scientific">Oryza sativa subsp. japonica</name>
    <name type="common">Rice</name>
    <dbReference type="NCBI Taxonomy" id="39947"/>
    <lineage>
        <taxon>Eukaryota</taxon>
        <taxon>Viridiplantae</taxon>
        <taxon>Streptophyta</taxon>
        <taxon>Embryophyta</taxon>
        <taxon>Tracheophyta</taxon>
        <taxon>Spermatophyta</taxon>
        <taxon>Magnoliopsida</taxon>
        <taxon>Liliopsida</taxon>
        <taxon>Poales</taxon>
        <taxon>Poaceae</taxon>
        <taxon>BOP clade</taxon>
        <taxon>Oryzoideae</taxon>
        <taxon>Oryzeae</taxon>
        <taxon>Oryzinae</taxon>
        <taxon>Oryza</taxon>
        <taxon>Oryza sativa</taxon>
    </lineage>
</organism>
<dbReference type="EMBL" id="AP008215">
    <property type="protein sequence ID" value="BAF24626.1"/>
    <property type="molecule type" value="Genomic_DNA"/>
</dbReference>
<dbReference type="FunFam" id="3.40.50.720:FF:000219">
    <property type="entry name" value="Cinnamoyl-CoA reductase 1"/>
    <property type="match status" value="1"/>
</dbReference>
<evidence type="ECO:0000259" key="2">
    <source>
        <dbReference type="Pfam" id="PF01370"/>
    </source>
</evidence>
<dbReference type="InterPro" id="IPR001509">
    <property type="entry name" value="Epimerase_deHydtase"/>
</dbReference>
<sequence>MTNSPHPKSIPISTAWPEVPWVEVPLAELGPVGDNGYGQAIDPVGDCDFLPPCAIFSMDDGIAFLLGMLEGAGGFIGSWVVKELLLRGYAVRGTARDPSSQKNSHLQKLEGAKERLCLNYADVMDYDSLSVAFNGCEGVFHVASPVSVDPRLVPVAVEGTKNVINAAADMGVRRVVFTSTFGAVHMDPNRSHDTVVDESCWSNLEFCKQKDWYCYAKTVAEMVAAEQASKRGIQLVVVLPAMTLGQMLQSTINPSIRHIADFLNGSRKTHRNAVAGYVDARDVARAHALVYEDPKAHGRYLCIASVLHRSELIQMIRELFPQYPITCNKCEDSKQMVQPFKFSNQRLRDLGLTFTPIKESLYNTLICLREKGHLPPYSSL</sequence>
<proteinExistence type="predicted"/>
<dbReference type="Proteomes" id="UP000000763">
    <property type="component" value="Chromosome 9"/>
</dbReference>
<evidence type="ECO:0000256" key="1">
    <source>
        <dbReference type="ARBA" id="ARBA00023002"/>
    </source>
</evidence>
<evidence type="ECO:0000313" key="3">
    <source>
        <dbReference type="EMBL" id="BAF24626.1"/>
    </source>
</evidence>
<accession>Q0J339</accession>
<dbReference type="InterPro" id="IPR036291">
    <property type="entry name" value="NAD(P)-bd_dom_sf"/>
</dbReference>
<dbReference type="InterPro" id="IPR050425">
    <property type="entry name" value="NAD(P)_dehydrat-like"/>
</dbReference>
<dbReference type="KEGG" id="dosa:Os09g0262000"/>
<dbReference type="SUPFAM" id="SSF51735">
    <property type="entry name" value="NAD(P)-binding Rossmann-fold domains"/>
    <property type="match status" value="1"/>
</dbReference>
<dbReference type="Pfam" id="PF01370">
    <property type="entry name" value="Epimerase"/>
    <property type="match status" value="1"/>
</dbReference>
<dbReference type="PANTHER" id="PTHR10366">
    <property type="entry name" value="NAD DEPENDENT EPIMERASE/DEHYDRATASE"/>
    <property type="match status" value="1"/>
</dbReference>
<dbReference type="GO" id="GO:0016491">
    <property type="term" value="F:oxidoreductase activity"/>
    <property type="evidence" value="ECO:0007669"/>
    <property type="project" value="UniProtKB-KW"/>
</dbReference>
<dbReference type="Gene3D" id="3.40.50.720">
    <property type="entry name" value="NAD(P)-binding Rossmann-like Domain"/>
    <property type="match status" value="1"/>
</dbReference>
<protein>
    <submittedName>
        <fullName evidence="3">Os09g0262000 protein</fullName>
    </submittedName>
</protein>
<dbReference type="PANTHER" id="PTHR10366:SF700">
    <property type="entry name" value="OS09G0262000 PROTEIN"/>
    <property type="match status" value="1"/>
</dbReference>